<proteinExistence type="predicted"/>
<dbReference type="Proteomes" id="UP000799118">
    <property type="component" value="Unassembled WGS sequence"/>
</dbReference>
<evidence type="ECO:0000256" key="1">
    <source>
        <dbReference type="SAM" id="MobiDB-lite"/>
    </source>
</evidence>
<name>A0A6A4H1N7_9AGAR</name>
<protein>
    <recommendedName>
        <fullName evidence="4">Homeobox domain-containing protein</fullName>
    </recommendedName>
</protein>
<gene>
    <name evidence="2" type="ORF">BT96DRAFT_1023734</name>
</gene>
<reference evidence="2" key="1">
    <citation type="journal article" date="2019" name="Environ. Microbiol.">
        <title>Fungal ecological strategies reflected in gene transcription - a case study of two litter decomposers.</title>
        <authorList>
            <person name="Barbi F."/>
            <person name="Kohler A."/>
            <person name="Barry K."/>
            <person name="Baskaran P."/>
            <person name="Daum C."/>
            <person name="Fauchery L."/>
            <person name="Ihrmark K."/>
            <person name="Kuo A."/>
            <person name="LaButti K."/>
            <person name="Lipzen A."/>
            <person name="Morin E."/>
            <person name="Grigoriev I.V."/>
            <person name="Henrissat B."/>
            <person name="Lindahl B."/>
            <person name="Martin F."/>
        </authorList>
    </citation>
    <scope>NUCLEOTIDE SEQUENCE</scope>
    <source>
        <strain evidence="2">JB14</strain>
    </source>
</reference>
<feature type="compositionally biased region" description="Low complexity" evidence="1">
    <location>
        <begin position="143"/>
        <end position="157"/>
    </location>
</feature>
<organism evidence="2 3">
    <name type="scientific">Gymnopus androsaceus JB14</name>
    <dbReference type="NCBI Taxonomy" id="1447944"/>
    <lineage>
        <taxon>Eukaryota</taxon>
        <taxon>Fungi</taxon>
        <taxon>Dikarya</taxon>
        <taxon>Basidiomycota</taxon>
        <taxon>Agaricomycotina</taxon>
        <taxon>Agaricomycetes</taxon>
        <taxon>Agaricomycetidae</taxon>
        <taxon>Agaricales</taxon>
        <taxon>Marasmiineae</taxon>
        <taxon>Omphalotaceae</taxon>
        <taxon>Gymnopus</taxon>
    </lineage>
</organism>
<dbReference type="AlphaFoldDB" id="A0A6A4H1N7"/>
<feature type="compositionally biased region" description="Low complexity" evidence="1">
    <location>
        <begin position="116"/>
        <end position="128"/>
    </location>
</feature>
<sequence>MVYYPISLIPLANIDELNEIWDADKRYPTLSSRRRWALARNLEPTLVNQWFWSKRNGARKKKIALNPEQYDLPVGNPPEIPVKSEPTDRDSLPRFSSPSSGNDASSRPCSRPPSPASSVLSSPLPFSSEKSLFEPESLGTSLPPSDDSPTPSRTPPRAQQSQFHQLKQSPISYCYDTGTTRPRISINVDVDPACYSILSLDGKLYTPDGYQVIDSDPEADHGPIHVVQTTTPPNHFPNLSELSPELDYLPPLSLDAGSLQPIETQKEHLFDLPLSAMHHTWYRRRIDSSDGQYDAIVDMEFGLDTETIMYHAFQKHLITRWTGDDGWLIREELYIPGAR</sequence>
<feature type="compositionally biased region" description="Polar residues" evidence="1">
    <location>
        <begin position="158"/>
        <end position="169"/>
    </location>
</feature>
<feature type="region of interest" description="Disordered" evidence="1">
    <location>
        <begin position="68"/>
        <end position="169"/>
    </location>
</feature>
<dbReference type="EMBL" id="ML769603">
    <property type="protein sequence ID" value="KAE9392149.1"/>
    <property type="molecule type" value="Genomic_DNA"/>
</dbReference>
<feature type="compositionally biased region" description="Polar residues" evidence="1">
    <location>
        <begin position="94"/>
        <end position="103"/>
    </location>
</feature>
<evidence type="ECO:0000313" key="2">
    <source>
        <dbReference type="EMBL" id="KAE9392149.1"/>
    </source>
</evidence>
<evidence type="ECO:0008006" key="4">
    <source>
        <dbReference type="Google" id="ProtNLM"/>
    </source>
</evidence>
<dbReference type="OrthoDB" id="3257151at2759"/>
<keyword evidence="3" id="KW-1185">Reference proteome</keyword>
<evidence type="ECO:0000313" key="3">
    <source>
        <dbReference type="Proteomes" id="UP000799118"/>
    </source>
</evidence>
<accession>A0A6A4H1N7</accession>